<keyword evidence="5 20" id="KW-0808">Transferase</keyword>
<dbReference type="Gene3D" id="1.10.132.60">
    <property type="entry name" value="DNA polymerase family B, C-terminal domain"/>
    <property type="match status" value="1"/>
</dbReference>
<dbReference type="FunFam" id="1.10.287.690:FF:000001">
    <property type="entry name" value="DNA polymerase"/>
    <property type="match status" value="1"/>
</dbReference>
<dbReference type="Gene3D" id="3.30.342.10">
    <property type="entry name" value="DNA Polymerase, chain B, domain 1"/>
    <property type="match status" value="1"/>
</dbReference>
<dbReference type="InterPro" id="IPR042087">
    <property type="entry name" value="DNA_pol_B_thumb"/>
</dbReference>
<keyword evidence="16 20" id="KW-0411">Iron-sulfur</keyword>
<evidence type="ECO:0000256" key="13">
    <source>
        <dbReference type="ARBA" id="ARBA00022839"/>
    </source>
</evidence>
<keyword evidence="18 20" id="KW-0539">Nucleus</keyword>
<keyword evidence="15 20" id="KW-0408">Iron</keyword>
<evidence type="ECO:0000313" key="25">
    <source>
        <dbReference type="EMBL" id="KAJ1644123.1"/>
    </source>
</evidence>
<feature type="domain" description="DNA polymerase delta/zeta catalytic subunit N-terminal" evidence="24">
    <location>
        <begin position="140"/>
        <end position="219"/>
    </location>
</feature>
<dbReference type="GO" id="GO:0008296">
    <property type="term" value="F:3'-5'-DNA exonuclease activity"/>
    <property type="evidence" value="ECO:0007669"/>
    <property type="project" value="TreeGrafter"/>
</dbReference>
<keyword evidence="8" id="KW-0540">Nuclease</keyword>
<dbReference type="SMART" id="SM00486">
    <property type="entry name" value="POLBc"/>
    <property type="match status" value="1"/>
</dbReference>
<dbReference type="Pfam" id="PF03104">
    <property type="entry name" value="DNA_pol_B_exo1"/>
    <property type="match status" value="1"/>
</dbReference>
<protein>
    <recommendedName>
        <fullName evidence="20">DNA polymerase</fullName>
        <ecNumber evidence="20">2.7.7.7</ecNumber>
    </recommendedName>
</protein>
<evidence type="ECO:0000256" key="19">
    <source>
        <dbReference type="ARBA" id="ARBA00049244"/>
    </source>
</evidence>
<dbReference type="InterPro" id="IPR036397">
    <property type="entry name" value="RNaseH_sf"/>
</dbReference>
<comment type="cofactor">
    <cofactor evidence="1 20">
        <name>[4Fe-4S] cluster</name>
        <dbReference type="ChEBI" id="CHEBI:49883"/>
    </cofactor>
</comment>
<evidence type="ECO:0000259" key="21">
    <source>
        <dbReference type="Pfam" id="PF00136"/>
    </source>
</evidence>
<evidence type="ECO:0000256" key="14">
    <source>
        <dbReference type="ARBA" id="ARBA00022932"/>
    </source>
</evidence>
<keyword evidence="9 20" id="KW-0479">Metal-binding</keyword>
<dbReference type="InterPro" id="IPR012337">
    <property type="entry name" value="RNaseH-like_sf"/>
</dbReference>
<comment type="caution">
    <text evidence="25">The sequence shown here is derived from an EMBL/GenBank/DDBJ whole genome shotgun (WGS) entry which is preliminary data.</text>
</comment>
<feature type="domain" description="C4-type zinc-finger of DNA polymerase delta" evidence="23">
    <location>
        <begin position="1007"/>
        <end position="1080"/>
    </location>
</feature>
<proteinExistence type="inferred from homology"/>
<evidence type="ECO:0000256" key="17">
    <source>
        <dbReference type="ARBA" id="ARBA00023125"/>
    </source>
</evidence>
<comment type="catalytic activity">
    <reaction evidence="19 20">
        <text>DNA(n) + a 2'-deoxyribonucleoside 5'-triphosphate = DNA(n+1) + diphosphate</text>
        <dbReference type="Rhea" id="RHEA:22508"/>
        <dbReference type="Rhea" id="RHEA-COMP:17339"/>
        <dbReference type="Rhea" id="RHEA-COMP:17340"/>
        <dbReference type="ChEBI" id="CHEBI:33019"/>
        <dbReference type="ChEBI" id="CHEBI:61560"/>
        <dbReference type="ChEBI" id="CHEBI:173112"/>
        <dbReference type="EC" id="2.7.7.7"/>
    </reaction>
</comment>
<keyword evidence="14 20" id="KW-0239">DNA-directed DNA polymerase</keyword>
<evidence type="ECO:0000259" key="22">
    <source>
        <dbReference type="Pfam" id="PF03104"/>
    </source>
</evidence>
<dbReference type="Pfam" id="PF00136">
    <property type="entry name" value="DNA_pol_B"/>
    <property type="match status" value="1"/>
</dbReference>
<evidence type="ECO:0000256" key="9">
    <source>
        <dbReference type="ARBA" id="ARBA00022723"/>
    </source>
</evidence>
<keyword evidence="6 20" id="KW-0548">Nucleotidyltransferase</keyword>
<evidence type="ECO:0000256" key="16">
    <source>
        <dbReference type="ARBA" id="ARBA00023014"/>
    </source>
</evidence>
<dbReference type="FunFam" id="1.10.132.60:FF:000001">
    <property type="entry name" value="DNA polymerase"/>
    <property type="match status" value="1"/>
</dbReference>
<dbReference type="NCBIfam" id="TIGR00592">
    <property type="entry name" value="pol2"/>
    <property type="match status" value="1"/>
</dbReference>
<dbReference type="InterPro" id="IPR017964">
    <property type="entry name" value="DNA-dir_DNA_pol_B_CS"/>
</dbReference>
<dbReference type="Gene3D" id="1.10.287.690">
    <property type="entry name" value="Helix hairpin bin"/>
    <property type="match status" value="1"/>
</dbReference>
<accession>A0A9W8CHJ2</accession>
<dbReference type="GO" id="GO:0003887">
    <property type="term" value="F:DNA-directed DNA polymerase activity"/>
    <property type="evidence" value="ECO:0007669"/>
    <property type="project" value="UniProtKB-KW"/>
</dbReference>
<evidence type="ECO:0000256" key="8">
    <source>
        <dbReference type="ARBA" id="ARBA00022722"/>
    </source>
</evidence>
<dbReference type="AlphaFoldDB" id="A0A9W8CHJ2"/>
<dbReference type="Gene3D" id="3.30.420.10">
    <property type="entry name" value="Ribonuclease H-like superfamily/Ribonuclease H"/>
    <property type="match status" value="1"/>
</dbReference>
<dbReference type="InterPro" id="IPR023211">
    <property type="entry name" value="DNA_pol_palm_dom_sf"/>
</dbReference>
<dbReference type="Pfam" id="PF24055">
    <property type="entry name" value="POL3_N"/>
    <property type="match status" value="1"/>
</dbReference>
<name>A0A9W8CHJ2_9FUNG</name>
<evidence type="ECO:0000259" key="24">
    <source>
        <dbReference type="Pfam" id="PF24055"/>
    </source>
</evidence>
<evidence type="ECO:0000256" key="6">
    <source>
        <dbReference type="ARBA" id="ARBA00022695"/>
    </source>
</evidence>
<dbReference type="FunFam" id="3.30.420.10:FF:000004">
    <property type="entry name" value="DNA polymerase"/>
    <property type="match status" value="1"/>
</dbReference>
<dbReference type="InterPro" id="IPR006172">
    <property type="entry name" value="DNA-dir_DNA_pol_B"/>
</dbReference>
<evidence type="ECO:0000256" key="18">
    <source>
        <dbReference type="ARBA" id="ARBA00023242"/>
    </source>
</evidence>
<evidence type="ECO:0000256" key="15">
    <source>
        <dbReference type="ARBA" id="ARBA00023004"/>
    </source>
</evidence>
<dbReference type="GO" id="GO:0008270">
    <property type="term" value="F:zinc ion binding"/>
    <property type="evidence" value="ECO:0007669"/>
    <property type="project" value="UniProtKB-KW"/>
</dbReference>
<dbReference type="Pfam" id="PF14260">
    <property type="entry name" value="zf-C4pol"/>
    <property type="match status" value="1"/>
</dbReference>
<keyword evidence="13" id="KW-0269">Exonuclease</keyword>
<comment type="subcellular location">
    <subcellularLocation>
        <location evidence="2 20">Nucleus</location>
    </subcellularLocation>
</comment>
<keyword evidence="11" id="KW-0378">Hydrolase</keyword>
<reference evidence="25" key="1">
    <citation type="submission" date="2022-07" db="EMBL/GenBank/DDBJ databases">
        <title>Phylogenomic reconstructions and comparative analyses of Kickxellomycotina fungi.</title>
        <authorList>
            <person name="Reynolds N.K."/>
            <person name="Stajich J.E."/>
            <person name="Barry K."/>
            <person name="Grigoriev I.V."/>
            <person name="Crous P."/>
            <person name="Smith M.E."/>
        </authorList>
    </citation>
    <scope>NUCLEOTIDE SEQUENCE</scope>
    <source>
        <strain evidence="25">NBRC 105413</strain>
    </source>
</reference>
<dbReference type="GO" id="GO:0045004">
    <property type="term" value="P:DNA replication proofreading"/>
    <property type="evidence" value="ECO:0007669"/>
    <property type="project" value="TreeGrafter"/>
</dbReference>
<gene>
    <name evidence="25" type="primary">POL3</name>
    <name evidence="25" type="ORF">LPJ64_004162</name>
</gene>
<dbReference type="InterPro" id="IPR050240">
    <property type="entry name" value="DNA_pol_type-B"/>
</dbReference>
<dbReference type="GO" id="GO:0051539">
    <property type="term" value="F:4 iron, 4 sulfur cluster binding"/>
    <property type="evidence" value="ECO:0007669"/>
    <property type="project" value="UniProtKB-KW"/>
</dbReference>
<sequence length="1101" mass="124976">MDIVKDESSSQDEKPNKKAAFEFNLSSQAPSAHAIQNKRARLNRAKMQTGDVVMDDVLNTELPADFSKELEKLQKADAHISDPKTTWPRPEAPSLDIMATSLVFQQMEIDEEFVPDNNTVIPRLFGVTDEGYSVVCFVKGFFPYFYCPAPDGFKEENIPMVIAELNRLAQQNGQSSNNNIPGLNAVVDIQMCMKEPLFGYHGNVKAPFFKIIVRNPKLVRPMSQIVKRGFNVHGVGHYAGTFYESNLEFTIRFMVDTDIVGASWIELPAGKYSLRPSTKTFCQYEVEVNYNDLIAHEPVGEWSKVAPLRVLSVDIECAGRPGVFPEAQIDPVIQIASVVTLQGQKMPFIRNVLTLNTCAPIPGVHVMSFENEADMLSQWAQFVQTCDPDIVIGYNTTDFDLPYLLDRAVALKVQNFPFLGRIRDTVSKVSSTHFSSKAYGTRDSKAVNMEGRVQFDVLAAMRREYKLRSFSLNAVSAKFLGEQKEDVPYSIITDLQNESAETRRRLAVYCLKDAFLPQRLVDKLMFLVNSMEMARVTGVPFNYLLTRGQQIKVVSQLFRHSSRQDLVVPVIESQGGDNQYEGATVIEPKRGYYDMPIATLDFASLYPSIMMAHNLCYTTLLNRQTIERFELVKDVDYVVTPTNDCFVKSSKRVGLLPHILKELLSARKQAKNEMKNETDPFRIQVLNGRQLALKISANSVYGFTGALNGRLPCLQISASVTAFGRDMINETVKEVEKQYTMANGYEHDATVIYGDTDSVMVKFGVNTLEEAMRLGQEAADHVTSKFINPIKLEFEKVYFPYLLINKKRYAGLYWTRPEKYDKLDTKGLETVRRDNCQLVPLVLDTCLRMLLIDRNVDGAVEYAKNTISDLLQNKVDLSMLVISKQLSKTDYAAKQAHVELAERMRKRDAGSAPQLGDRVPYVIIKGTKDAKAYEKAEDPIYVLDNNLPIDTNYYLEHQLTNPLTRIFEPILGSKVTSLFKGNHTRTIRVAAPTTGAMARFMVKTNTCLSCKIPLKGEYQHRAVCKHCEPKLPEIYIRNMDVMRELEMRYARLWTECQRCQGSINREVVCTNRDCPIFYMRKKGQKDAEEQAKVMDRFDYTW</sequence>
<evidence type="ECO:0000256" key="7">
    <source>
        <dbReference type="ARBA" id="ARBA00022705"/>
    </source>
</evidence>
<dbReference type="CDD" id="cd05533">
    <property type="entry name" value="POLBc_delta"/>
    <property type="match status" value="1"/>
</dbReference>
<evidence type="ECO:0000256" key="12">
    <source>
        <dbReference type="ARBA" id="ARBA00022833"/>
    </source>
</evidence>
<evidence type="ECO:0000256" key="2">
    <source>
        <dbReference type="ARBA" id="ARBA00004123"/>
    </source>
</evidence>
<dbReference type="SUPFAM" id="SSF56672">
    <property type="entry name" value="DNA/RNA polymerases"/>
    <property type="match status" value="1"/>
</dbReference>
<feature type="domain" description="DNA-directed DNA polymerase family B multifunctional" evidence="21">
    <location>
        <begin position="539"/>
        <end position="970"/>
    </location>
</feature>
<keyword evidence="26" id="KW-1185">Reference proteome</keyword>
<evidence type="ECO:0000256" key="11">
    <source>
        <dbReference type="ARBA" id="ARBA00022801"/>
    </source>
</evidence>
<dbReference type="InterPro" id="IPR056435">
    <property type="entry name" value="DPOD/Z_N"/>
</dbReference>
<dbReference type="Proteomes" id="UP001145021">
    <property type="component" value="Unassembled WGS sequence"/>
</dbReference>
<keyword evidence="10 20" id="KW-0863">Zinc-finger</keyword>
<evidence type="ECO:0000313" key="26">
    <source>
        <dbReference type="Proteomes" id="UP001145021"/>
    </source>
</evidence>
<dbReference type="GO" id="GO:0000166">
    <property type="term" value="F:nucleotide binding"/>
    <property type="evidence" value="ECO:0007669"/>
    <property type="project" value="InterPro"/>
</dbReference>
<dbReference type="EC" id="2.7.7.7" evidence="20"/>
<dbReference type="InterPro" id="IPR006133">
    <property type="entry name" value="DNA-dir_DNA_pol_B_exonuc"/>
</dbReference>
<dbReference type="Gene3D" id="3.90.1600.10">
    <property type="entry name" value="Palm domain of DNA polymerase"/>
    <property type="match status" value="1"/>
</dbReference>
<keyword evidence="17 20" id="KW-0238">DNA-binding</keyword>
<feature type="domain" description="DNA-directed DNA polymerase family B exonuclease" evidence="22">
    <location>
        <begin position="242"/>
        <end position="475"/>
    </location>
</feature>
<keyword evidence="7 20" id="KW-0235">DNA replication</keyword>
<dbReference type="InterPro" id="IPR006134">
    <property type="entry name" value="DNA-dir_DNA_pol_B_multi_dom"/>
</dbReference>
<dbReference type="GO" id="GO:0043625">
    <property type="term" value="C:delta DNA polymerase complex"/>
    <property type="evidence" value="ECO:0007669"/>
    <property type="project" value="UniProtKB-ARBA"/>
</dbReference>
<keyword evidence="4 20" id="KW-0004">4Fe-4S</keyword>
<evidence type="ECO:0000256" key="3">
    <source>
        <dbReference type="ARBA" id="ARBA00005755"/>
    </source>
</evidence>
<evidence type="ECO:0000256" key="5">
    <source>
        <dbReference type="ARBA" id="ARBA00022679"/>
    </source>
</evidence>
<evidence type="ECO:0000259" key="23">
    <source>
        <dbReference type="Pfam" id="PF14260"/>
    </source>
</evidence>
<dbReference type="PANTHER" id="PTHR10322:SF23">
    <property type="entry name" value="DNA POLYMERASE DELTA CATALYTIC SUBUNIT"/>
    <property type="match status" value="1"/>
</dbReference>
<evidence type="ECO:0000256" key="10">
    <source>
        <dbReference type="ARBA" id="ARBA00022771"/>
    </source>
</evidence>
<dbReference type="SUPFAM" id="SSF53098">
    <property type="entry name" value="Ribonuclease H-like"/>
    <property type="match status" value="1"/>
</dbReference>
<dbReference type="PANTHER" id="PTHR10322">
    <property type="entry name" value="DNA POLYMERASE CATALYTIC SUBUNIT"/>
    <property type="match status" value="1"/>
</dbReference>
<dbReference type="CDD" id="cd05777">
    <property type="entry name" value="DNA_polB_delta_exo"/>
    <property type="match status" value="1"/>
</dbReference>
<keyword evidence="12 20" id="KW-0862">Zinc</keyword>
<organism evidence="25 26">
    <name type="scientific">Coemansia asiatica</name>
    <dbReference type="NCBI Taxonomy" id="1052880"/>
    <lineage>
        <taxon>Eukaryota</taxon>
        <taxon>Fungi</taxon>
        <taxon>Fungi incertae sedis</taxon>
        <taxon>Zoopagomycota</taxon>
        <taxon>Kickxellomycotina</taxon>
        <taxon>Kickxellomycetes</taxon>
        <taxon>Kickxellales</taxon>
        <taxon>Kickxellaceae</taxon>
        <taxon>Coemansia</taxon>
    </lineage>
</organism>
<dbReference type="EMBL" id="JANBOH010000191">
    <property type="protein sequence ID" value="KAJ1644123.1"/>
    <property type="molecule type" value="Genomic_DNA"/>
</dbReference>
<evidence type="ECO:0000256" key="1">
    <source>
        <dbReference type="ARBA" id="ARBA00001966"/>
    </source>
</evidence>
<dbReference type="PROSITE" id="PS00116">
    <property type="entry name" value="DNA_POLYMERASE_B"/>
    <property type="match status" value="1"/>
</dbReference>
<dbReference type="GO" id="GO:0006287">
    <property type="term" value="P:base-excision repair, gap-filling"/>
    <property type="evidence" value="ECO:0007669"/>
    <property type="project" value="TreeGrafter"/>
</dbReference>
<comment type="similarity">
    <text evidence="3 20">Belongs to the DNA polymerase type-B family.</text>
</comment>
<dbReference type="GO" id="GO:0006297">
    <property type="term" value="P:nucleotide-excision repair, DNA gap filling"/>
    <property type="evidence" value="ECO:0007669"/>
    <property type="project" value="TreeGrafter"/>
</dbReference>
<evidence type="ECO:0000256" key="20">
    <source>
        <dbReference type="RuleBase" id="RU000442"/>
    </source>
</evidence>
<dbReference type="InterPro" id="IPR043502">
    <property type="entry name" value="DNA/RNA_pol_sf"/>
</dbReference>
<evidence type="ECO:0000256" key="4">
    <source>
        <dbReference type="ARBA" id="ARBA00022485"/>
    </source>
</evidence>
<dbReference type="GO" id="GO:0003677">
    <property type="term" value="F:DNA binding"/>
    <property type="evidence" value="ECO:0007669"/>
    <property type="project" value="UniProtKB-KW"/>
</dbReference>
<dbReference type="PRINTS" id="PR00106">
    <property type="entry name" value="DNAPOLB"/>
</dbReference>
<dbReference type="InterPro" id="IPR025687">
    <property type="entry name" value="Znf-C4pol"/>
</dbReference>